<sequence length="427" mass="47105">MKRGVASAPHPGTFPARRREFTSWLTQAFAFLVCLAGAILSLPPPPPAMFSSFGILANYFNYALLALASPTPVEIPLVAPAREGHRRFFDIQAHRGGRGNTIENTLPSFAWGLIDGAATLELDNGITKDGVVVVWHDENITPEKCVDTSPVFSGDPDFPYVGKFIANLTLAQLKTLDCGSKRQDGYPMQLTYPGTRISTLQEVFDFAECADPAHQILWNIESKINAQHPNRTLGVDDYVTKQNAIFSTSPYSSSITYQSFDWRTLVAMKAVNPYIVTSALIDDETASMSDNSTTPWLAGLRLDSFPGPTFGAQVAQAAHLIGADILSPGAKSQDSPVPDPMMDGYQTFTTRGMIEESHKLGMEVKVWTVNRMNIAEQMLEWKVDGIISDYPNVVRRLIKQRGLPSAPKYPKQRVLTCLEEHLVKQQL</sequence>
<dbReference type="GeneID" id="38775359"/>
<protein>
    <submittedName>
        <fullName evidence="3">PLC-like phosphodiesterase</fullName>
    </submittedName>
</protein>
<dbReference type="GO" id="GO:0006629">
    <property type="term" value="P:lipid metabolic process"/>
    <property type="evidence" value="ECO:0007669"/>
    <property type="project" value="InterPro"/>
</dbReference>
<evidence type="ECO:0000313" key="4">
    <source>
        <dbReference type="Proteomes" id="UP000287166"/>
    </source>
</evidence>
<dbReference type="OrthoDB" id="1058301at2759"/>
<dbReference type="Gene3D" id="3.20.20.190">
    <property type="entry name" value="Phosphatidylinositol (PI) phosphodiesterase"/>
    <property type="match status" value="1"/>
</dbReference>
<feature type="domain" description="GP-PDE" evidence="2">
    <location>
        <begin position="89"/>
        <end position="398"/>
    </location>
</feature>
<dbReference type="GO" id="GO:0008081">
    <property type="term" value="F:phosphoric diester hydrolase activity"/>
    <property type="evidence" value="ECO:0007669"/>
    <property type="project" value="InterPro"/>
</dbReference>
<keyword evidence="4" id="KW-1185">Reference proteome</keyword>
<keyword evidence="1" id="KW-1133">Transmembrane helix</keyword>
<evidence type="ECO:0000259" key="2">
    <source>
        <dbReference type="PROSITE" id="PS51704"/>
    </source>
</evidence>
<organism evidence="3 4">
    <name type="scientific">Sparassis crispa</name>
    <dbReference type="NCBI Taxonomy" id="139825"/>
    <lineage>
        <taxon>Eukaryota</taxon>
        <taxon>Fungi</taxon>
        <taxon>Dikarya</taxon>
        <taxon>Basidiomycota</taxon>
        <taxon>Agaricomycotina</taxon>
        <taxon>Agaricomycetes</taxon>
        <taxon>Polyporales</taxon>
        <taxon>Sparassidaceae</taxon>
        <taxon>Sparassis</taxon>
    </lineage>
</organism>
<dbReference type="STRING" id="139825.A0A401G8G2"/>
<dbReference type="Proteomes" id="UP000287166">
    <property type="component" value="Unassembled WGS sequence"/>
</dbReference>
<reference evidence="3 4" key="1">
    <citation type="journal article" date="2018" name="Sci. Rep.">
        <title>Genome sequence of the cauliflower mushroom Sparassis crispa (Hanabiratake) and its association with beneficial usage.</title>
        <authorList>
            <person name="Kiyama R."/>
            <person name="Furutani Y."/>
            <person name="Kawaguchi K."/>
            <person name="Nakanishi T."/>
        </authorList>
    </citation>
    <scope>NUCLEOTIDE SEQUENCE [LARGE SCALE GENOMIC DNA]</scope>
</reference>
<dbReference type="PANTHER" id="PTHR46211">
    <property type="entry name" value="GLYCEROPHOSPHORYL DIESTER PHOSPHODIESTERASE"/>
    <property type="match status" value="1"/>
</dbReference>
<dbReference type="InParanoid" id="A0A401G8G2"/>
<dbReference type="SUPFAM" id="SSF51695">
    <property type="entry name" value="PLC-like phosphodiesterases"/>
    <property type="match status" value="1"/>
</dbReference>
<proteinExistence type="predicted"/>
<dbReference type="AlphaFoldDB" id="A0A401G8G2"/>
<dbReference type="EMBL" id="BFAD01000001">
    <property type="protein sequence ID" value="GBE78442.1"/>
    <property type="molecule type" value="Genomic_DNA"/>
</dbReference>
<evidence type="ECO:0000313" key="3">
    <source>
        <dbReference type="EMBL" id="GBE78442.1"/>
    </source>
</evidence>
<dbReference type="PANTHER" id="PTHR46211:SF14">
    <property type="entry name" value="GLYCEROPHOSPHODIESTER PHOSPHODIESTERASE"/>
    <property type="match status" value="1"/>
</dbReference>
<dbReference type="InterPro" id="IPR017946">
    <property type="entry name" value="PLC-like_Pdiesterase_TIM-brl"/>
</dbReference>
<comment type="caution">
    <text evidence="3">The sequence shown here is derived from an EMBL/GenBank/DDBJ whole genome shotgun (WGS) entry which is preliminary data.</text>
</comment>
<accession>A0A401G8G2</accession>
<feature type="transmembrane region" description="Helical" evidence="1">
    <location>
        <begin position="21"/>
        <end position="42"/>
    </location>
</feature>
<dbReference type="PROSITE" id="PS51704">
    <property type="entry name" value="GP_PDE"/>
    <property type="match status" value="1"/>
</dbReference>
<gene>
    <name evidence="3" type="ORF">SCP_0113310</name>
</gene>
<dbReference type="RefSeq" id="XP_027609355.1">
    <property type="nucleotide sequence ID" value="XM_027753554.1"/>
</dbReference>
<dbReference type="Pfam" id="PF03009">
    <property type="entry name" value="GDPD"/>
    <property type="match status" value="1"/>
</dbReference>
<keyword evidence="1" id="KW-0812">Transmembrane</keyword>
<keyword evidence="1" id="KW-0472">Membrane</keyword>
<evidence type="ECO:0000256" key="1">
    <source>
        <dbReference type="SAM" id="Phobius"/>
    </source>
</evidence>
<dbReference type="InterPro" id="IPR030395">
    <property type="entry name" value="GP_PDE_dom"/>
</dbReference>
<name>A0A401G8G2_9APHY</name>